<dbReference type="PROSITE" id="PS51782">
    <property type="entry name" value="LYSM"/>
    <property type="match status" value="1"/>
</dbReference>
<dbReference type="InterPro" id="IPR059180">
    <property type="entry name" value="3D_YorM"/>
</dbReference>
<name>A0A2N5NAG6_9BACL</name>
<dbReference type="Proteomes" id="UP000234789">
    <property type="component" value="Unassembled WGS sequence"/>
</dbReference>
<dbReference type="GO" id="GO:0019867">
    <property type="term" value="C:outer membrane"/>
    <property type="evidence" value="ECO:0007669"/>
    <property type="project" value="InterPro"/>
</dbReference>
<dbReference type="InterPro" id="IPR010611">
    <property type="entry name" value="3D_dom"/>
</dbReference>
<keyword evidence="5" id="KW-1185">Reference proteome</keyword>
<dbReference type="PANTHER" id="PTHR39160">
    <property type="entry name" value="CELL WALL-BINDING PROTEIN YOCH"/>
    <property type="match status" value="1"/>
</dbReference>
<evidence type="ECO:0000259" key="3">
    <source>
        <dbReference type="PROSITE" id="PS51782"/>
    </source>
</evidence>
<feature type="chain" id="PRO_5014904876" evidence="2">
    <location>
        <begin position="35"/>
        <end position="220"/>
    </location>
</feature>
<evidence type="ECO:0000256" key="1">
    <source>
        <dbReference type="ARBA" id="ARBA00022729"/>
    </source>
</evidence>
<keyword evidence="1 2" id="KW-0732">Signal</keyword>
<gene>
    <name evidence="4" type="ORF">B8V81_1532</name>
</gene>
<dbReference type="SUPFAM" id="SSF50685">
    <property type="entry name" value="Barwin-like endoglucanases"/>
    <property type="match status" value="1"/>
</dbReference>
<evidence type="ECO:0000256" key="2">
    <source>
        <dbReference type="SAM" id="SignalP"/>
    </source>
</evidence>
<feature type="domain" description="LysM" evidence="3">
    <location>
        <begin position="36"/>
        <end position="80"/>
    </location>
</feature>
<protein>
    <submittedName>
        <fullName evidence="4">3D domain protein</fullName>
    </submittedName>
</protein>
<dbReference type="CDD" id="cd14667">
    <property type="entry name" value="3D_containing_proteins"/>
    <property type="match status" value="1"/>
</dbReference>
<feature type="signal peptide" evidence="2">
    <location>
        <begin position="1"/>
        <end position="34"/>
    </location>
</feature>
<accession>A0A2N5NAG6</accession>
<dbReference type="InterPro" id="IPR036779">
    <property type="entry name" value="LysM_dom_sf"/>
</dbReference>
<evidence type="ECO:0000313" key="5">
    <source>
        <dbReference type="Proteomes" id="UP000234789"/>
    </source>
</evidence>
<dbReference type="Pfam" id="PF01476">
    <property type="entry name" value="LysM"/>
    <property type="match status" value="1"/>
</dbReference>
<dbReference type="SMART" id="SM00257">
    <property type="entry name" value="LysM"/>
    <property type="match status" value="1"/>
</dbReference>
<reference evidence="4 5" key="1">
    <citation type="submission" date="2017-05" db="EMBL/GenBank/DDBJ databases">
        <title>Functional genome analysis of Paenibacillus pasadenensis strain R16: insights on endophytic life style and antifungal activity.</title>
        <authorList>
            <person name="Passera A."/>
            <person name="Marcolungo L."/>
            <person name="Casati P."/>
            <person name="Brasca M."/>
            <person name="Quaglino F."/>
            <person name="Delledonne M."/>
        </authorList>
    </citation>
    <scope>NUCLEOTIDE SEQUENCE [LARGE SCALE GENOMIC DNA]</scope>
    <source>
        <strain evidence="4 5">R16</strain>
    </source>
</reference>
<sequence>MPMTMKTMLRPMIKSAAAVLAGLALLSSPVSASAATTYVAKDGDTFWKLAQAFHVPLDKLMEMNEGIEPTNIYSGLKLSIPAGTTIHASSAGIRLIAADEGTKKVIDPTGKSYEVGRTLQIKASAYTSAASENGKWGAVDYFGNPLRVGTVAVDPKQIPLGTKLYITGYSYDGLPVGGMIATATDTGGSIKGDRIDIFVPGTTAEARSFGFQWVKVHVLT</sequence>
<dbReference type="InterPro" id="IPR036908">
    <property type="entry name" value="RlpA-like_sf"/>
</dbReference>
<dbReference type="InterPro" id="IPR051933">
    <property type="entry name" value="Resuscitation_pf_RpfB"/>
</dbReference>
<dbReference type="GO" id="GO:0009254">
    <property type="term" value="P:peptidoglycan turnover"/>
    <property type="evidence" value="ECO:0007669"/>
    <property type="project" value="InterPro"/>
</dbReference>
<dbReference type="Gene3D" id="2.40.40.10">
    <property type="entry name" value="RlpA-like domain"/>
    <property type="match status" value="1"/>
</dbReference>
<proteinExistence type="predicted"/>
<dbReference type="SUPFAM" id="SSF54106">
    <property type="entry name" value="LysM domain"/>
    <property type="match status" value="1"/>
</dbReference>
<dbReference type="Gene3D" id="3.10.350.10">
    <property type="entry name" value="LysM domain"/>
    <property type="match status" value="1"/>
</dbReference>
<dbReference type="PANTHER" id="PTHR39160:SF4">
    <property type="entry name" value="RESUSCITATION-PROMOTING FACTOR RPFB"/>
    <property type="match status" value="1"/>
</dbReference>
<organism evidence="4 5">
    <name type="scientific">Paenibacillus pasadenensis</name>
    <dbReference type="NCBI Taxonomy" id="217090"/>
    <lineage>
        <taxon>Bacteria</taxon>
        <taxon>Bacillati</taxon>
        <taxon>Bacillota</taxon>
        <taxon>Bacilli</taxon>
        <taxon>Bacillales</taxon>
        <taxon>Paenibacillaceae</taxon>
        <taxon>Paenibacillus</taxon>
    </lineage>
</organism>
<dbReference type="InterPro" id="IPR018392">
    <property type="entry name" value="LysM"/>
</dbReference>
<evidence type="ECO:0000313" key="4">
    <source>
        <dbReference type="EMBL" id="PLT47308.1"/>
    </source>
</evidence>
<dbReference type="Pfam" id="PF06725">
    <property type="entry name" value="3D"/>
    <property type="match status" value="1"/>
</dbReference>
<dbReference type="GO" id="GO:0004553">
    <property type="term" value="F:hydrolase activity, hydrolyzing O-glycosyl compounds"/>
    <property type="evidence" value="ECO:0007669"/>
    <property type="project" value="InterPro"/>
</dbReference>
<comment type="caution">
    <text evidence="4">The sequence shown here is derived from an EMBL/GenBank/DDBJ whole genome shotgun (WGS) entry which is preliminary data.</text>
</comment>
<dbReference type="EMBL" id="NFEZ01000003">
    <property type="protein sequence ID" value="PLT47308.1"/>
    <property type="molecule type" value="Genomic_DNA"/>
</dbReference>
<dbReference type="AlphaFoldDB" id="A0A2N5NAG6"/>